<proteinExistence type="predicted"/>
<feature type="chain" id="PRO_5034819287" evidence="1">
    <location>
        <begin position="20"/>
        <end position="282"/>
    </location>
</feature>
<dbReference type="Proteomes" id="UP000670092">
    <property type="component" value="Unassembled WGS sequence"/>
</dbReference>
<evidence type="ECO:0000313" key="3">
    <source>
        <dbReference type="Proteomes" id="UP000670092"/>
    </source>
</evidence>
<dbReference type="VEuPathDB" id="FungiDB:I7I52_08883"/>
<dbReference type="OrthoDB" id="1859733at2759"/>
<sequence>MQLLLVLAALASLTSVALAAPPGWSPDSAQFYSTVAKEIEAARKSHKDPSRKNCDFSRAKLPAPTKPLPPVPQGQKLLHVTIGRGIQNYTCASSSASDTPKATGALATLFEATCLAATFPNLLALLPRIALHMPKPTYPQSKSSPSTRSQPDSNFNLDLDFDFDLDPLTFGPSNMPIAGYHYFDSTGVPVFDLLADGHSAVAKVADVPAPKDALKGVGRQMFGAVAWLYLAAVDGSSGKAKSVYRVATAGGKAPATCDGWKGNDGDGGVLSVEYSAEYWFFG</sequence>
<dbReference type="EMBL" id="JAEVHI010000002">
    <property type="protein sequence ID" value="KAG5298800.1"/>
    <property type="molecule type" value="Genomic_DNA"/>
</dbReference>
<dbReference type="PANTHER" id="PTHR35567:SF1">
    <property type="entry name" value="CONSERVED FUNGAL PROTEIN (AFU_ORTHOLOGUE AFUA_1G14230)"/>
    <property type="match status" value="1"/>
</dbReference>
<name>A0A8H7Z050_AJECA</name>
<keyword evidence="1" id="KW-0732">Signal</keyword>
<dbReference type="Pfam" id="PF11693">
    <property type="entry name" value="DUF2990"/>
    <property type="match status" value="1"/>
</dbReference>
<feature type="signal peptide" evidence="1">
    <location>
        <begin position="1"/>
        <end position="19"/>
    </location>
</feature>
<gene>
    <name evidence="2" type="ORF">I7I52_08883</name>
</gene>
<dbReference type="PANTHER" id="PTHR35567">
    <property type="entry name" value="MALATE DEHYDROGENASE (AFU_ORTHOLOGUE AFUA_2G13800)"/>
    <property type="match status" value="1"/>
</dbReference>
<dbReference type="InterPro" id="IPR021851">
    <property type="entry name" value="DUF3455"/>
</dbReference>
<reference evidence="2 3" key="1">
    <citation type="submission" date="2021-01" db="EMBL/GenBank/DDBJ databases">
        <title>Chromosome-level genome assembly of a human fungal pathogen reveals clustering of transcriptionally co-regulated genes.</title>
        <authorList>
            <person name="Voorhies M."/>
            <person name="Cohen S."/>
            <person name="Shea T.P."/>
            <person name="Petrus S."/>
            <person name="Munoz J.F."/>
            <person name="Poplawski S."/>
            <person name="Goldman W.E."/>
            <person name="Michael T."/>
            <person name="Cuomo C.A."/>
            <person name="Sil A."/>
            <person name="Beyhan S."/>
        </authorList>
    </citation>
    <scope>NUCLEOTIDE SEQUENCE [LARGE SCALE GENOMIC DNA]</scope>
    <source>
        <strain evidence="2 3">G184AR</strain>
    </source>
</reference>
<dbReference type="AlphaFoldDB" id="A0A8H7Z050"/>
<accession>A0A8H7Z050</accession>
<organism evidence="2 3">
    <name type="scientific">Ajellomyces capsulatus</name>
    <name type="common">Darling's disease fungus</name>
    <name type="synonym">Histoplasma capsulatum</name>
    <dbReference type="NCBI Taxonomy" id="5037"/>
    <lineage>
        <taxon>Eukaryota</taxon>
        <taxon>Fungi</taxon>
        <taxon>Dikarya</taxon>
        <taxon>Ascomycota</taxon>
        <taxon>Pezizomycotina</taxon>
        <taxon>Eurotiomycetes</taxon>
        <taxon>Eurotiomycetidae</taxon>
        <taxon>Onygenales</taxon>
        <taxon>Ajellomycetaceae</taxon>
        <taxon>Histoplasma</taxon>
    </lineage>
</organism>
<evidence type="ECO:0000313" key="2">
    <source>
        <dbReference type="EMBL" id="KAG5298800.1"/>
    </source>
</evidence>
<protein>
    <submittedName>
        <fullName evidence="2">Malate dehydrogenase</fullName>
    </submittedName>
</protein>
<dbReference type="InterPro" id="IPR021706">
    <property type="entry name" value="DUF2990"/>
</dbReference>
<dbReference type="Pfam" id="PF11937">
    <property type="entry name" value="DUF3455"/>
    <property type="match status" value="1"/>
</dbReference>
<evidence type="ECO:0000256" key="1">
    <source>
        <dbReference type="SAM" id="SignalP"/>
    </source>
</evidence>
<comment type="caution">
    <text evidence="2">The sequence shown here is derived from an EMBL/GenBank/DDBJ whole genome shotgun (WGS) entry which is preliminary data.</text>
</comment>